<keyword evidence="5" id="KW-0769">Symport</keyword>
<organism evidence="13 14">
    <name type="scientific">Erythroxylum novogranatense</name>
    <dbReference type="NCBI Taxonomy" id="1862640"/>
    <lineage>
        <taxon>Eukaryota</taxon>
        <taxon>Viridiplantae</taxon>
        <taxon>Streptophyta</taxon>
        <taxon>Embryophyta</taxon>
        <taxon>Tracheophyta</taxon>
        <taxon>Spermatophyta</taxon>
        <taxon>Magnoliopsida</taxon>
        <taxon>eudicotyledons</taxon>
        <taxon>Gunneridae</taxon>
        <taxon>Pentapetalae</taxon>
        <taxon>rosids</taxon>
        <taxon>fabids</taxon>
        <taxon>Malpighiales</taxon>
        <taxon>Erythroxylaceae</taxon>
        <taxon>Erythroxylum</taxon>
    </lineage>
</organism>
<evidence type="ECO:0000256" key="2">
    <source>
        <dbReference type="ARBA" id="ARBA00005590"/>
    </source>
</evidence>
<dbReference type="Pfam" id="PF01490">
    <property type="entry name" value="Aa_trans"/>
    <property type="match status" value="1"/>
</dbReference>
<feature type="domain" description="Amino acid transporter transmembrane" evidence="12">
    <location>
        <begin position="28"/>
        <end position="146"/>
    </location>
</feature>
<dbReference type="AlphaFoldDB" id="A0AAV8SSA1"/>
<dbReference type="Proteomes" id="UP001159364">
    <property type="component" value="Linkage Group LG09"/>
</dbReference>
<dbReference type="GO" id="GO:0012505">
    <property type="term" value="C:endomembrane system"/>
    <property type="evidence" value="ECO:0007669"/>
    <property type="project" value="UniProtKB-SubCell"/>
</dbReference>
<evidence type="ECO:0000256" key="6">
    <source>
        <dbReference type="ARBA" id="ARBA00022970"/>
    </source>
</evidence>
<evidence type="ECO:0000256" key="11">
    <source>
        <dbReference type="SAM" id="Phobius"/>
    </source>
</evidence>
<evidence type="ECO:0000256" key="3">
    <source>
        <dbReference type="ARBA" id="ARBA00022448"/>
    </source>
</evidence>
<feature type="transmembrane region" description="Helical" evidence="11">
    <location>
        <begin position="61"/>
        <end position="82"/>
    </location>
</feature>
<keyword evidence="7 11" id="KW-1133">Transmembrane helix</keyword>
<protein>
    <recommendedName>
        <fullName evidence="12">Amino acid transporter transmembrane domain-containing protein</fullName>
    </recommendedName>
</protein>
<comment type="function">
    <text evidence="10">Carrier protein involved in proton-driven auxin influx. Mediates the formation of auxin gradient from developing leaves (site of auxin biosynthesis) to tips by contributing to the loading of auxin in vascular tissues and facilitating acropetal (base to tip) auxin transport within inner tissues of the root apex, and basipetal (tip to base) auxin transport within outer tissues of the root apex. May be involved in lateral roots and nodules formation.</text>
</comment>
<keyword evidence="6" id="KW-0029">Amino-acid transport</keyword>
<feature type="transmembrane region" description="Helical" evidence="11">
    <location>
        <begin position="32"/>
        <end position="55"/>
    </location>
</feature>
<dbReference type="GO" id="GO:0009734">
    <property type="term" value="P:auxin-activated signaling pathway"/>
    <property type="evidence" value="ECO:0007669"/>
    <property type="project" value="UniProtKB-KW"/>
</dbReference>
<comment type="similarity">
    <text evidence="2">Belongs to the amino acid/polyamine transporter 2 family. Amino acid/auxin permease (AAAP) (TC 2.A.18.1) subfamily.</text>
</comment>
<evidence type="ECO:0000256" key="5">
    <source>
        <dbReference type="ARBA" id="ARBA00022847"/>
    </source>
</evidence>
<feature type="transmembrane region" description="Helical" evidence="11">
    <location>
        <begin position="149"/>
        <end position="174"/>
    </location>
</feature>
<dbReference type="PANTHER" id="PTHR48017">
    <property type="entry name" value="OS05G0424000 PROTEIN-RELATED"/>
    <property type="match status" value="1"/>
</dbReference>
<sequence length="213" mass="23581">MGGVREESPPLLGTISSFLDESAKPLKRTGTVWTAVCHIIAGVIGAGVLSLAWGVAQLGWVFGPLAMIVFAAVTIASTSLLCDLYRYPDPENGPGRVRSLTDAVKLYLGERHQVLCGVFAQESFYGGGIAYTITAANSISRQYLVWREIILCIVVVLLWNCYALLILLRTIAWWSEEVHGYGRANMQEKAINFRYVHHEFPGPERLEPFVRPN</sequence>
<evidence type="ECO:0000256" key="1">
    <source>
        <dbReference type="ARBA" id="ARBA00004127"/>
    </source>
</evidence>
<evidence type="ECO:0000256" key="4">
    <source>
        <dbReference type="ARBA" id="ARBA00022692"/>
    </source>
</evidence>
<dbReference type="InterPro" id="IPR013057">
    <property type="entry name" value="AA_transpt_TM"/>
</dbReference>
<keyword evidence="4 11" id="KW-0812">Transmembrane</keyword>
<accession>A0AAV8SSA1</accession>
<evidence type="ECO:0000256" key="8">
    <source>
        <dbReference type="ARBA" id="ARBA00023136"/>
    </source>
</evidence>
<reference evidence="13 14" key="1">
    <citation type="submission" date="2021-09" db="EMBL/GenBank/DDBJ databases">
        <title>Genomic insights and catalytic innovation underlie evolution of tropane alkaloids biosynthesis.</title>
        <authorList>
            <person name="Wang Y.-J."/>
            <person name="Tian T."/>
            <person name="Huang J.-P."/>
            <person name="Huang S.-X."/>
        </authorList>
    </citation>
    <scope>NUCLEOTIDE SEQUENCE [LARGE SCALE GENOMIC DNA]</scope>
    <source>
        <strain evidence="13">KIB-2018</strain>
        <tissue evidence="13">Leaf</tissue>
    </source>
</reference>
<evidence type="ECO:0000313" key="13">
    <source>
        <dbReference type="EMBL" id="KAJ8754824.1"/>
    </source>
</evidence>
<gene>
    <name evidence="13" type="ORF">K2173_015336</name>
</gene>
<dbReference type="GO" id="GO:0006865">
    <property type="term" value="P:amino acid transport"/>
    <property type="evidence" value="ECO:0007669"/>
    <property type="project" value="UniProtKB-KW"/>
</dbReference>
<evidence type="ECO:0000313" key="14">
    <source>
        <dbReference type="Proteomes" id="UP001159364"/>
    </source>
</evidence>
<evidence type="ECO:0000256" key="9">
    <source>
        <dbReference type="ARBA" id="ARBA00023294"/>
    </source>
</evidence>
<evidence type="ECO:0000256" key="10">
    <source>
        <dbReference type="ARBA" id="ARBA00045588"/>
    </source>
</evidence>
<keyword evidence="14" id="KW-1185">Reference proteome</keyword>
<dbReference type="GO" id="GO:0015293">
    <property type="term" value="F:symporter activity"/>
    <property type="evidence" value="ECO:0007669"/>
    <property type="project" value="UniProtKB-KW"/>
</dbReference>
<comment type="caution">
    <text evidence="13">The sequence shown here is derived from an EMBL/GenBank/DDBJ whole genome shotgun (WGS) entry which is preliminary data.</text>
</comment>
<keyword evidence="3" id="KW-0813">Transport</keyword>
<name>A0AAV8SSA1_9ROSI</name>
<comment type="subcellular location">
    <subcellularLocation>
        <location evidence="1">Endomembrane system</location>
        <topology evidence="1">Multi-pass membrane protein</topology>
    </subcellularLocation>
</comment>
<proteinExistence type="inferred from homology"/>
<evidence type="ECO:0000259" key="12">
    <source>
        <dbReference type="Pfam" id="PF01490"/>
    </source>
</evidence>
<evidence type="ECO:0000256" key="7">
    <source>
        <dbReference type="ARBA" id="ARBA00022989"/>
    </source>
</evidence>
<dbReference type="EMBL" id="JAIWQS010000009">
    <property type="protein sequence ID" value="KAJ8754824.1"/>
    <property type="molecule type" value="Genomic_DNA"/>
</dbReference>
<keyword evidence="8 11" id="KW-0472">Membrane</keyword>
<keyword evidence="9" id="KW-0927">Auxin signaling pathway</keyword>